<feature type="domain" description="AAA-ATPase-like" evidence="1">
    <location>
        <begin position="161"/>
        <end position="257"/>
    </location>
</feature>
<name>A0A165HHX5_EXIGL</name>
<dbReference type="Proteomes" id="UP000077266">
    <property type="component" value="Unassembled WGS sequence"/>
</dbReference>
<gene>
    <name evidence="2" type="ORF">EXIGLDRAFT_769390</name>
</gene>
<protein>
    <recommendedName>
        <fullName evidence="1">AAA-ATPase-like domain-containing protein</fullName>
    </recommendedName>
</protein>
<dbReference type="OrthoDB" id="5380555at2759"/>
<sequence>MSAPTFIRCGFIGHYSRVITPIDAFCFTVTPNTVLGDFFEEIKAYHVDVCRCGRSLSKTSVWKADIFHKAKDIDAELERFQPERDMLIDLSTPVLEIYDGGESPPDCVHIMFGFEPDSQGVTSPSPPPFNVRRLEGNVCCVGSSLNPDRRLPTNSHFDQFIRIPGTHYVDDSDFIGTWFIYGNCLAIPIIRRPPGFGKSTLLSMVAVYFSTSYKYRDLPRQRVSLPSYPQNLLVLQLDFKDLSHRLQVPNDNALENEEQDDQRIVDEFLSATFQTFYVHHRHILTAAARDRQQPNRIHRDLDLEHDEWFSRWHGFKWALESCGYRIFAAVDDYTAPFIDTPIQRHWSISA</sequence>
<dbReference type="InterPro" id="IPR018631">
    <property type="entry name" value="AAA-ATPase-like_dom"/>
</dbReference>
<accession>A0A165HHX5</accession>
<dbReference type="EMBL" id="KV426016">
    <property type="protein sequence ID" value="KZV91996.1"/>
    <property type="molecule type" value="Genomic_DNA"/>
</dbReference>
<feature type="non-terminal residue" evidence="2">
    <location>
        <position position="350"/>
    </location>
</feature>
<evidence type="ECO:0000313" key="3">
    <source>
        <dbReference type="Proteomes" id="UP000077266"/>
    </source>
</evidence>
<proteinExistence type="predicted"/>
<dbReference type="Pfam" id="PF09820">
    <property type="entry name" value="AAA-ATPase_like"/>
    <property type="match status" value="1"/>
</dbReference>
<organism evidence="2 3">
    <name type="scientific">Exidia glandulosa HHB12029</name>
    <dbReference type="NCBI Taxonomy" id="1314781"/>
    <lineage>
        <taxon>Eukaryota</taxon>
        <taxon>Fungi</taxon>
        <taxon>Dikarya</taxon>
        <taxon>Basidiomycota</taxon>
        <taxon>Agaricomycotina</taxon>
        <taxon>Agaricomycetes</taxon>
        <taxon>Auriculariales</taxon>
        <taxon>Exidiaceae</taxon>
        <taxon>Exidia</taxon>
    </lineage>
</organism>
<evidence type="ECO:0000313" key="2">
    <source>
        <dbReference type="EMBL" id="KZV91996.1"/>
    </source>
</evidence>
<dbReference type="InParanoid" id="A0A165HHX5"/>
<reference evidence="2 3" key="1">
    <citation type="journal article" date="2016" name="Mol. Biol. Evol.">
        <title>Comparative Genomics of Early-Diverging Mushroom-Forming Fungi Provides Insights into the Origins of Lignocellulose Decay Capabilities.</title>
        <authorList>
            <person name="Nagy L.G."/>
            <person name="Riley R."/>
            <person name="Tritt A."/>
            <person name="Adam C."/>
            <person name="Daum C."/>
            <person name="Floudas D."/>
            <person name="Sun H."/>
            <person name="Yadav J.S."/>
            <person name="Pangilinan J."/>
            <person name="Larsson K.H."/>
            <person name="Matsuura K."/>
            <person name="Barry K."/>
            <person name="Labutti K."/>
            <person name="Kuo R."/>
            <person name="Ohm R.A."/>
            <person name="Bhattacharya S.S."/>
            <person name="Shirouzu T."/>
            <person name="Yoshinaga Y."/>
            <person name="Martin F.M."/>
            <person name="Grigoriev I.V."/>
            <person name="Hibbett D.S."/>
        </authorList>
    </citation>
    <scope>NUCLEOTIDE SEQUENCE [LARGE SCALE GENOMIC DNA]</scope>
    <source>
        <strain evidence="2 3">HHB12029</strain>
    </source>
</reference>
<dbReference type="AlphaFoldDB" id="A0A165HHX5"/>
<keyword evidence="3" id="KW-1185">Reference proteome</keyword>
<evidence type="ECO:0000259" key="1">
    <source>
        <dbReference type="Pfam" id="PF09820"/>
    </source>
</evidence>